<feature type="transmembrane region" description="Helical" evidence="1">
    <location>
        <begin position="41"/>
        <end position="58"/>
    </location>
</feature>
<reference evidence="3 4" key="1">
    <citation type="submission" date="2017-08" db="EMBL/GenBank/DDBJ databases">
        <title>Infants hospitalized years apart are colonized by the same room-sourced microbial strains.</title>
        <authorList>
            <person name="Brooks B."/>
            <person name="Olm M.R."/>
            <person name="Firek B.A."/>
            <person name="Baker R."/>
            <person name="Thomas B.C."/>
            <person name="Morowitz M.J."/>
            <person name="Banfield J.F."/>
        </authorList>
    </citation>
    <scope>NUCLEOTIDE SEQUENCE [LARGE SCALE GENOMIC DNA]</scope>
    <source>
        <strain evidence="3">S2_003_000_R2_4</strain>
    </source>
</reference>
<keyword evidence="1" id="KW-0812">Transmembrane</keyword>
<feature type="transmembrane region" description="Helical" evidence="1">
    <location>
        <begin position="79"/>
        <end position="97"/>
    </location>
</feature>
<dbReference type="AlphaFoldDB" id="A0A2W5V776"/>
<feature type="transmembrane region" description="Helical" evidence="1">
    <location>
        <begin position="184"/>
        <end position="204"/>
    </location>
</feature>
<feature type="transmembrane region" description="Helical" evidence="1">
    <location>
        <begin position="265"/>
        <end position="283"/>
    </location>
</feature>
<keyword evidence="3" id="KW-0012">Acyltransferase</keyword>
<dbReference type="Proteomes" id="UP000249393">
    <property type="component" value="Unassembled WGS sequence"/>
</dbReference>
<feature type="transmembrane region" description="Helical" evidence="1">
    <location>
        <begin position="12"/>
        <end position="29"/>
    </location>
</feature>
<feature type="transmembrane region" description="Helical" evidence="1">
    <location>
        <begin position="236"/>
        <end position="253"/>
    </location>
</feature>
<feature type="transmembrane region" description="Helical" evidence="1">
    <location>
        <begin position="128"/>
        <end position="146"/>
    </location>
</feature>
<gene>
    <name evidence="3" type="ORF">DI526_12525</name>
</gene>
<keyword evidence="1" id="KW-0472">Membrane</keyword>
<dbReference type="RefSeq" id="WP_304278347.1">
    <property type="nucleotide sequence ID" value="NZ_QFQZ01000037.1"/>
</dbReference>
<dbReference type="PANTHER" id="PTHR23028:SF134">
    <property type="entry name" value="PUTATIVE (AFU_ORTHOLOGUE AFUA_4G08520)-RELATED"/>
    <property type="match status" value="1"/>
</dbReference>
<evidence type="ECO:0000256" key="1">
    <source>
        <dbReference type="SAM" id="Phobius"/>
    </source>
</evidence>
<feature type="transmembrane region" description="Helical" evidence="1">
    <location>
        <begin position="303"/>
        <end position="322"/>
    </location>
</feature>
<accession>A0A2W5V776</accession>
<dbReference type="Pfam" id="PF01757">
    <property type="entry name" value="Acyl_transf_3"/>
    <property type="match status" value="1"/>
</dbReference>
<sequence length="349" mass="38677">MSGGEAGRRFEALDGLRGVAALGVMLYHVGSWTGRHGLVPHGYLAVDFFFCLSGFVLAHAYGRREIGWPGFMRQRLIRLWPLIALTMLLGATVIIQHRERVPGWLGLGLLMIPRVWTSDDGFSPLFPLNPPAWSLFFELAVGAAWFPIRRLGVLGHVLMVVLLLPVMLYVAHGMGGVLTGWDRGTFVISFLRTIFAFLLGWGCYRIHPFTTWSAPVWLLAVVLAAVLSFPWTPLNWLYDFVCVSVVFPLMVLAGRRDPAGRLGALCRVSGAISYPLYALHWLGWELMLRGFRAIGGKGYPIGFSLVAIPVIIVGAWAVLKLYDEPVRRRLRAWLEKSGPAVGSGHSRSS</sequence>
<evidence type="ECO:0000259" key="2">
    <source>
        <dbReference type="Pfam" id="PF01757"/>
    </source>
</evidence>
<proteinExistence type="predicted"/>
<keyword evidence="3" id="KW-0808">Transferase</keyword>
<comment type="caution">
    <text evidence="3">The sequence shown here is derived from an EMBL/GenBank/DDBJ whole genome shotgun (WGS) entry which is preliminary data.</text>
</comment>
<feature type="transmembrane region" description="Helical" evidence="1">
    <location>
        <begin position="153"/>
        <end position="172"/>
    </location>
</feature>
<feature type="domain" description="Acyltransferase 3" evidence="2">
    <location>
        <begin position="11"/>
        <end position="318"/>
    </location>
</feature>
<keyword evidence="1" id="KW-1133">Transmembrane helix</keyword>
<feature type="transmembrane region" description="Helical" evidence="1">
    <location>
        <begin position="211"/>
        <end position="230"/>
    </location>
</feature>
<protein>
    <submittedName>
        <fullName evidence="3">Acyltransferase</fullName>
    </submittedName>
</protein>
<name>A0A2W5V776_9CAUL</name>
<dbReference type="PANTHER" id="PTHR23028">
    <property type="entry name" value="ACETYLTRANSFERASE"/>
    <property type="match status" value="1"/>
</dbReference>
<dbReference type="EMBL" id="QFQZ01000037">
    <property type="protein sequence ID" value="PZR33723.1"/>
    <property type="molecule type" value="Genomic_DNA"/>
</dbReference>
<evidence type="ECO:0000313" key="4">
    <source>
        <dbReference type="Proteomes" id="UP000249393"/>
    </source>
</evidence>
<organism evidence="3 4">
    <name type="scientific">Caulobacter segnis</name>
    <dbReference type="NCBI Taxonomy" id="88688"/>
    <lineage>
        <taxon>Bacteria</taxon>
        <taxon>Pseudomonadati</taxon>
        <taxon>Pseudomonadota</taxon>
        <taxon>Alphaproteobacteria</taxon>
        <taxon>Caulobacterales</taxon>
        <taxon>Caulobacteraceae</taxon>
        <taxon>Caulobacter</taxon>
    </lineage>
</organism>
<evidence type="ECO:0000313" key="3">
    <source>
        <dbReference type="EMBL" id="PZR33723.1"/>
    </source>
</evidence>
<dbReference type="GO" id="GO:0016747">
    <property type="term" value="F:acyltransferase activity, transferring groups other than amino-acyl groups"/>
    <property type="evidence" value="ECO:0007669"/>
    <property type="project" value="InterPro"/>
</dbReference>
<dbReference type="InterPro" id="IPR002656">
    <property type="entry name" value="Acyl_transf_3_dom"/>
</dbReference>
<dbReference type="InterPro" id="IPR050879">
    <property type="entry name" value="Acyltransferase_3"/>
</dbReference>